<dbReference type="KEGG" id="cmo:103492113"/>
<evidence type="ECO:0000313" key="8">
    <source>
        <dbReference type="RefSeq" id="XP_008450545.2"/>
    </source>
</evidence>
<dbReference type="PANTHER" id="PTHR32266:SF12">
    <property type="entry name" value="NICOTIANAMINE SYNTHASE 3"/>
    <property type="match status" value="1"/>
</dbReference>
<dbReference type="Proteomes" id="UP001652600">
    <property type="component" value="Chromosome 2"/>
</dbReference>
<keyword evidence="4 6" id="KW-0949">S-adenosyl-L-methionine</keyword>
<evidence type="ECO:0000256" key="3">
    <source>
        <dbReference type="ARBA" id="ARBA00022679"/>
    </source>
</evidence>
<dbReference type="Pfam" id="PF03059">
    <property type="entry name" value="NAS"/>
    <property type="match status" value="1"/>
</dbReference>
<dbReference type="GO" id="GO:0030410">
    <property type="term" value="F:nicotianamine synthase activity"/>
    <property type="evidence" value="ECO:0007669"/>
    <property type="project" value="UniProtKB-UniRule"/>
</dbReference>
<dbReference type="GO" id="GO:0030418">
    <property type="term" value="P:nicotianamine biosynthetic process"/>
    <property type="evidence" value="ECO:0007669"/>
    <property type="project" value="UniProtKB-UniRule"/>
</dbReference>
<organism evidence="7 8">
    <name type="scientific">Cucumis melo</name>
    <name type="common">Muskmelon</name>
    <dbReference type="NCBI Taxonomy" id="3656"/>
    <lineage>
        <taxon>Eukaryota</taxon>
        <taxon>Viridiplantae</taxon>
        <taxon>Streptophyta</taxon>
        <taxon>Embryophyta</taxon>
        <taxon>Tracheophyta</taxon>
        <taxon>Spermatophyta</taxon>
        <taxon>Magnoliopsida</taxon>
        <taxon>eudicotyledons</taxon>
        <taxon>Gunneridae</taxon>
        <taxon>Pentapetalae</taxon>
        <taxon>rosids</taxon>
        <taxon>fabids</taxon>
        <taxon>Cucurbitales</taxon>
        <taxon>Cucurbitaceae</taxon>
        <taxon>Benincaseae</taxon>
        <taxon>Cucumis</taxon>
    </lineage>
</organism>
<dbReference type="SMR" id="A0A1S3BPH1"/>
<dbReference type="eggNOG" id="ENOG502QTU6">
    <property type="taxonomic scope" value="Eukaryota"/>
</dbReference>
<dbReference type="PANTHER" id="PTHR32266">
    <property type="entry name" value="NICOTIANAMINE SYNTHASE 3"/>
    <property type="match status" value="1"/>
</dbReference>
<evidence type="ECO:0000313" key="7">
    <source>
        <dbReference type="Proteomes" id="UP001652600"/>
    </source>
</evidence>
<evidence type="ECO:0000256" key="1">
    <source>
        <dbReference type="ARBA" id="ARBA00007009"/>
    </source>
</evidence>
<protein>
    <recommendedName>
        <fullName evidence="2 6">Nicotianamine synthase</fullName>
        <ecNumber evidence="2 6">2.5.1.43</ecNumber>
    </recommendedName>
</protein>
<dbReference type="Gene3D" id="3.40.50.150">
    <property type="entry name" value="Vaccinia Virus protein VP39"/>
    <property type="match status" value="1"/>
</dbReference>
<reference evidence="7" key="1">
    <citation type="submission" date="2025-05" db="UniProtKB">
        <authorList>
            <consortium name="RefSeq"/>
        </authorList>
    </citation>
    <scope>NUCLEOTIDE SEQUENCE [LARGE SCALE GENOMIC DNA]</scope>
</reference>
<dbReference type="InterPro" id="IPR004298">
    <property type="entry name" value="Nicotian_synth"/>
</dbReference>
<dbReference type="EC" id="2.5.1.43" evidence="2 6"/>
<gene>
    <name evidence="8" type="primary">LOC103492113</name>
</gene>
<comment type="function">
    <text evidence="6">Synthesizes nicotianamine, a polyamine which serves as a sensor for the physiological iron status within the plant, and/or might be involved in the transport of iron.</text>
</comment>
<comment type="similarity">
    <text evidence="1 6">Belongs to the nicotianamine synthase (NAS)-like family.</text>
</comment>
<name>A0A1S3BPH1_CUCME</name>
<sequence length="349" mass="39131">MVCEEETLIQRVCELYDEITSLESLKPCNNVDTLFTKLVVTCMSPTSPHFHINSLSKPLQQMRSNLISLCGQAESLLESHFSDLLAKFDSPIDHLHVFPYFSNYLKLSLLEFSILRRHGPRVLPSAVAFVGSGPLPLTSIVLATRHLTSTVFHNYDLDPVANSKASNLVSLDPDLKTRMVFHTCDIMKVTEELKQYEVVFLAALVGMEKDEKLKVIKHLSDYMSEGAYLMVRSAHGGRAFLYPVVEDSDLLGFEVLSVFHPTDEVINSVIIARKTTKYDNENDSNDNNDDNCCLFVNSDENEKVKISSGIDHKKDNNGVVHNNKCSEIQNGFNNNHGGKIEEFAMEAAE</sequence>
<comment type="catalytic activity">
    <reaction evidence="5 6">
        <text>3 S-adenosyl-L-methionine = nicotianamine + 3 S-methyl-5'-thioadenosine + 3 H(+)</text>
        <dbReference type="Rhea" id="RHEA:16481"/>
        <dbReference type="ChEBI" id="CHEBI:15378"/>
        <dbReference type="ChEBI" id="CHEBI:17509"/>
        <dbReference type="ChEBI" id="CHEBI:58249"/>
        <dbReference type="ChEBI" id="CHEBI:59789"/>
        <dbReference type="EC" id="2.5.1.43"/>
    </reaction>
</comment>
<dbReference type="Gramene" id="MELO3C015257.2.1">
    <property type="protein sequence ID" value="MELO3C015257.2.1"/>
    <property type="gene ID" value="MELO3C015257.2"/>
</dbReference>
<dbReference type="InterPro" id="IPR029063">
    <property type="entry name" value="SAM-dependent_MTases_sf"/>
</dbReference>
<dbReference type="PROSITE" id="PS51142">
    <property type="entry name" value="NAS"/>
    <property type="match status" value="1"/>
</dbReference>
<proteinExistence type="inferred from homology"/>
<evidence type="ECO:0000256" key="5">
    <source>
        <dbReference type="ARBA" id="ARBA00049391"/>
    </source>
</evidence>
<dbReference type="RefSeq" id="XP_008450545.2">
    <property type="nucleotide sequence ID" value="XM_008452323.3"/>
</dbReference>
<evidence type="ECO:0000256" key="2">
    <source>
        <dbReference type="ARBA" id="ARBA00012675"/>
    </source>
</evidence>
<dbReference type="GeneID" id="103492113"/>
<dbReference type="InParanoid" id="A0A1S3BPH1"/>
<keyword evidence="3 6" id="KW-0808">Transferase</keyword>
<evidence type="ECO:0000256" key="4">
    <source>
        <dbReference type="ARBA" id="ARBA00022691"/>
    </source>
</evidence>
<dbReference type="AlphaFoldDB" id="A0A1S3BPH1"/>
<reference evidence="8" key="2">
    <citation type="submission" date="2025-08" db="UniProtKB">
        <authorList>
            <consortium name="RefSeq"/>
        </authorList>
    </citation>
    <scope>IDENTIFICATION</scope>
    <source>
        <tissue evidence="8">Stem</tissue>
    </source>
</reference>
<accession>A0A1S3BPH1</accession>
<keyword evidence="7" id="KW-1185">Reference proteome</keyword>
<evidence type="ECO:0000256" key="6">
    <source>
        <dbReference type="RuleBase" id="RU368095"/>
    </source>
</evidence>